<dbReference type="RefSeq" id="WP_049725962.1">
    <property type="nucleotide sequence ID" value="NZ_CP012154.1"/>
</dbReference>
<dbReference type="EMBL" id="CP012154">
    <property type="protein sequence ID" value="AKS42394.1"/>
    <property type="molecule type" value="Genomic_DNA"/>
</dbReference>
<dbReference type="InterPro" id="IPR042072">
    <property type="entry name" value="DsrC-like_C"/>
</dbReference>
<dbReference type="PANTHER" id="PTHR37010:SF1">
    <property type="entry name" value="SULFURTRANSFERASE TUSE"/>
    <property type="match status" value="1"/>
</dbReference>
<evidence type="ECO:0000256" key="3">
    <source>
        <dbReference type="PIRNR" id="PIRNR006223"/>
    </source>
</evidence>
<dbReference type="Pfam" id="PF04358">
    <property type="entry name" value="DsrC"/>
    <property type="match status" value="1"/>
</dbReference>
<proteinExistence type="inferred from homology"/>
<comment type="function">
    <text evidence="3">Part of a sulfur-relay system.</text>
</comment>
<dbReference type="GO" id="GO:0097163">
    <property type="term" value="F:sulfur carrier activity"/>
    <property type="evidence" value="ECO:0007669"/>
    <property type="project" value="TreeGrafter"/>
</dbReference>
<protein>
    <recommendedName>
        <fullName evidence="3">Sulfurtransferase</fullName>
        <ecNumber evidence="3">2.8.1.-</ecNumber>
    </recommendedName>
</protein>
<evidence type="ECO:0000256" key="2">
    <source>
        <dbReference type="ARBA" id="ARBA00022490"/>
    </source>
</evidence>
<reference evidence="4 5" key="1">
    <citation type="submission" date="2015-07" db="EMBL/GenBank/DDBJ databases">
        <authorList>
            <person name="Noorani M."/>
        </authorList>
    </citation>
    <scope>NUCLEOTIDE SEQUENCE [LARGE SCALE GENOMIC DNA]</scope>
    <source>
        <strain evidence="4 5">KCTC 42284</strain>
    </source>
</reference>
<evidence type="ECO:0000313" key="5">
    <source>
        <dbReference type="Proteomes" id="UP000066624"/>
    </source>
</evidence>
<sequence>MSDPKTFEFQGELFELDADGHLLDPSRWSPALARAMAAEEGVELSDEQWWLIRFVREHQTRYGTPPLMRVVVAALREARADPDLTSRDVYRLFRDNPVREACRLGGYPKPDWCI</sequence>
<dbReference type="NCBIfam" id="TIGR03342">
    <property type="entry name" value="dsrC_tusE_dsvC"/>
    <property type="match status" value="1"/>
</dbReference>
<dbReference type="InterPro" id="IPR043163">
    <property type="entry name" value="DsrC-like_N"/>
</dbReference>
<accession>A0A0K0XXG9</accession>
<comment type="subcellular location">
    <subcellularLocation>
        <location evidence="1">Cytoplasm</location>
    </subcellularLocation>
</comment>
<dbReference type="PANTHER" id="PTHR37010">
    <property type="entry name" value="SULFURTRANSFERASE TUSE"/>
    <property type="match status" value="1"/>
</dbReference>
<dbReference type="GO" id="GO:0002143">
    <property type="term" value="P:tRNA wobble position uridine thiolation"/>
    <property type="evidence" value="ECO:0007669"/>
    <property type="project" value="TreeGrafter"/>
</dbReference>
<evidence type="ECO:0000256" key="1">
    <source>
        <dbReference type="ARBA" id="ARBA00004496"/>
    </source>
</evidence>
<dbReference type="InterPro" id="IPR007453">
    <property type="entry name" value="DsrC/TusE"/>
</dbReference>
<dbReference type="KEGG" id="wma:WM2015_2029"/>
<gene>
    <name evidence="4" type="ORF">WM2015_2029</name>
</gene>
<dbReference type="SUPFAM" id="SSF69721">
    <property type="entry name" value="DsrC, the gamma subunit of dissimilatory sulfite reductase"/>
    <property type="match status" value="1"/>
</dbReference>
<comment type="similarity">
    <text evidence="3">Belongs to the dsrC/tusE family.</text>
</comment>
<keyword evidence="2" id="KW-0963">Cytoplasm</keyword>
<dbReference type="PIRSF" id="PIRSF006223">
    <property type="entry name" value="DsrC_TusE"/>
    <property type="match status" value="1"/>
</dbReference>
<dbReference type="STRING" id="1579979.WM2015_2029"/>
<dbReference type="Gene3D" id="1.10.10.370">
    <property type="entry name" value="DsrC-like protein, C-terminal domain"/>
    <property type="match status" value="1"/>
</dbReference>
<dbReference type="GO" id="GO:0016740">
    <property type="term" value="F:transferase activity"/>
    <property type="evidence" value="ECO:0007669"/>
    <property type="project" value="UniProtKB-KW"/>
</dbReference>
<dbReference type="Gene3D" id="3.30.1420.10">
    <property type="match status" value="1"/>
</dbReference>
<organism evidence="4 5">
    <name type="scientific">Wenzhouxiangella marina</name>
    <dbReference type="NCBI Taxonomy" id="1579979"/>
    <lineage>
        <taxon>Bacteria</taxon>
        <taxon>Pseudomonadati</taxon>
        <taxon>Pseudomonadota</taxon>
        <taxon>Gammaproteobacteria</taxon>
        <taxon>Chromatiales</taxon>
        <taxon>Wenzhouxiangellaceae</taxon>
        <taxon>Wenzhouxiangella</taxon>
    </lineage>
</organism>
<dbReference type="AlphaFoldDB" id="A0A0K0XXG9"/>
<name>A0A0K0XXG9_9GAMM</name>
<evidence type="ECO:0000313" key="4">
    <source>
        <dbReference type="EMBL" id="AKS42394.1"/>
    </source>
</evidence>
<keyword evidence="5" id="KW-1185">Reference proteome</keyword>
<keyword evidence="3" id="KW-0808">Transferase</keyword>
<dbReference type="EC" id="2.8.1.-" evidence="3"/>
<dbReference type="GO" id="GO:0005737">
    <property type="term" value="C:cytoplasm"/>
    <property type="evidence" value="ECO:0007669"/>
    <property type="project" value="UniProtKB-SubCell"/>
</dbReference>
<dbReference type="OrthoDB" id="9786347at2"/>
<dbReference type="InterPro" id="IPR025526">
    <property type="entry name" value="DsrC-like_dom_sf"/>
</dbReference>
<dbReference type="Proteomes" id="UP000066624">
    <property type="component" value="Chromosome"/>
</dbReference>